<sequence>MKTTLLSLFFLLTLSHTKIFAQTEFTAQQIIEKSIEATGGKQYLQSIKTLYSDMTTEMEGRKVNWVTKEMLPNKGSFMIIYQGRTVFKNIYDGEKGYEVSAGTKKLSDQAEFSDKKFRRNIFNELDYIDPSLYTLTLEGTEKVDKEDSYKVKAACINGTVRMLYYSTKTFFQLREDKSTTEKGGFSSTYFSDYKKFGKLTCYSQMSFGEGDKIQKAKMVELLVNEKISEDDFL</sequence>
<keyword evidence="3" id="KW-1185">Reference proteome</keyword>
<feature type="chain" id="PRO_5046006030" description="Outer membrane lipoprotein-sorting protein" evidence="1">
    <location>
        <begin position="22"/>
        <end position="233"/>
    </location>
</feature>
<evidence type="ECO:0000313" key="2">
    <source>
        <dbReference type="EMBL" id="MFC4196643.1"/>
    </source>
</evidence>
<proteinExistence type="predicted"/>
<evidence type="ECO:0000256" key="1">
    <source>
        <dbReference type="SAM" id="SignalP"/>
    </source>
</evidence>
<dbReference type="RefSeq" id="WP_378959979.1">
    <property type="nucleotide sequence ID" value="NZ_JBHRXC010000016.1"/>
</dbReference>
<evidence type="ECO:0000313" key="3">
    <source>
        <dbReference type="Proteomes" id="UP001595792"/>
    </source>
</evidence>
<reference evidence="3" key="1">
    <citation type="journal article" date="2019" name="Int. J. Syst. Evol. Microbiol.">
        <title>The Global Catalogue of Microorganisms (GCM) 10K type strain sequencing project: providing services to taxonomists for standard genome sequencing and annotation.</title>
        <authorList>
            <consortium name="The Broad Institute Genomics Platform"/>
            <consortium name="The Broad Institute Genome Sequencing Center for Infectious Disease"/>
            <person name="Wu L."/>
            <person name="Ma J."/>
        </authorList>
    </citation>
    <scope>NUCLEOTIDE SEQUENCE [LARGE SCALE GENOMIC DNA]</scope>
    <source>
        <strain evidence="3">CCM 8689</strain>
    </source>
</reference>
<organism evidence="2 3">
    <name type="scientific">Pedobacter jamesrossensis</name>
    <dbReference type="NCBI Taxonomy" id="1908238"/>
    <lineage>
        <taxon>Bacteria</taxon>
        <taxon>Pseudomonadati</taxon>
        <taxon>Bacteroidota</taxon>
        <taxon>Sphingobacteriia</taxon>
        <taxon>Sphingobacteriales</taxon>
        <taxon>Sphingobacteriaceae</taxon>
        <taxon>Pedobacter</taxon>
    </lineage>
</organism>
<accession>A0ABV8NKZ2</accession>
<dbReference type="EMBL" id="JBHSBY010000036">
    <property type="protein sequence ID" value="MFC4196643.1"/>
    <property type="molecule type" value="Genomic_DNA"/>
</dbReference>
<dbReference type="Proteomes" id="UP001595792">
    <property type="component" value="Unassembled WGS sequence"/>
</dbReference>
<feature type="signal peptide" evidence="1">
    <location>
        <begin position="1"/>
        <end position="21"/>
    </location>
</feature>
<comment type="caution">
    <text evidence="2">The sequence shown here is derived from an EMBL/GenBank/DDBJ whole genome shotgun (WGS) entry which is preliminary data.</text>
</comment>
<keyword evidence="1" id="KW-0732">Signal</keyword>
<gene>
    <name evidence="2" type="ORF">ACFOUY_08035</name>
</gene>
<name>A0ABV8NKZ2_9SPHI</name>
<protein>
    <recommendedName>
        <fullName evidence="4">Outer membrane lipoprotein-sorting protein</fullName>
    </recommendedName>
</protein>
<evidence type="ECO:0008006" key="4">
    <source>
        <dbReference type="Google" id="ProtNLM"/>
    </source>
</evidence>